<dbReference type="PROSITE" id="PS50886">
    <property type="entry name" value="TRBD"/>
    <property type="match status" value="1"/>
</dbReference>
<feature type="domain" description="TRNA-binding" evidence="4">
    <location>
        <begin position="84"/>
        <end position="194"/>
    </location>
</feature>
<evidence type="ECO:0000256" key="2">
    <source>
        <dbReference type="ARBA" id="ARBA00022884"/>
    </source>
</evidence>
<accession>A0A4R6BFG0</accession>
<dbReference type="InterPro" id="IPR037154">
    <property type="entry name" value="YtpR-like_sf"/>
</dbReference>
<comment type="caution">
    <text evidence="5">The sequence shown here is derived from an EMBL/GenBank/DDBJ whole genome shotgun (WGS) entry which is preliminary data.</text>
</comment>
<keyword evidence="6" id="KW-1185">Reference proteome</keyword>
<protein>
    <submittedName>
        <fullName evidence="5">DUF4479 domain-containing protein</fullName>
    </submittedName>
</protein>
<dbReference type="InterPro" id="IPR033714">
    <property type="entry name" value="tRNA_bind_bactPheRS"/>
</dbReference>
<dbReference type="Gene3D" id="2.40.50.140">
    <property type="entry name" value="Nucleic acid-binding proteins"/>
    <property type="match status" value="1"/>
</dbReference>
<dbReference type="SUPFAM" id="SSF50249">
    <property type="entry name" value="Nucleic acid-binding proteins"/>
    <property type="match status" value="1"/>
</dbReference>
<dbReference type="Pfam" id="PF01588">
    <property type="entry name" value="tRNA_bind"/>
    <property type="match status" value="1"/>
</dbReference>
<sequence>MNIFYNKHIGDVLLITVKQTEGPFTYHREGDVVTIRQNDEVVGYNVYNVADLNIQTDGQVELNKERVAEVNAFLETKGMSPLEVDLSPKFVVGHVDEMEKHPDADKLNVCQVNVGDEVLQIVCGAKNIAAGQNVVVAKVGAVMPSGMIIKDAELRGVPSSGMICSERELGLTDSEEKKGILVLDAAMTPGTDFFNQL</sequence>
<evidence type="ECO:0000313" key="6">
    <source>
        <dbReference type="Proteomes" id="UP000295310"/>
    </source>
</evidence>
<dbReference type="FunFam" id="2.40.50.140:FF:000045">
    <property type="entry name" value="Phenylalanine--tRNA ligase beta subunit"/>
    <property type="match status" value="1"/>
</dbReference>
<dbReference type="Pfam" id="PF14794">
    <property type="entry name" value="DUF4479"/>
    <property type="match status" value="1"/>
</dbReference>
<dbReference type="GO" id="GO:0000049">
    <property type="term" value="F:tRNA binding"/>
    <property type="evidence" value="ECO:0007669"/>
    <property type="project" value="UniProtKB-UniRule"/>
</dbReference>
<dbReference type="NCBIfam" id="NF045760">
    <property type="entry name" value="YtpR"/>
    <property type="match status" value="1"/>
</dbReference>
<dbReference type="InterPro" id="IPR027855">
    <property type="entry name" value="DUF4479"/>
</dbReference>
<keyword evidence="2 3" id="KW-0694">RNA-binding</keyword>
<dbReference type="AlphaFoldDB" id="A0A4R6BFG0"/>
<dbReference type="Proteomes" id="UP000295310">
    <property type="component" value="Unassembled WGS sequence"/>
</dbReference>
<proteinExistence type="predicted"/>
<evidence type="ECO:0000313" key="5">
    <source>
        <dbReference type="EMBL" id="TDL98611.1"/>
    </source>
</evidence>
<organism evidence="5 6">
    <name type="scientific">Macrococcus brunensis</name>
    <dbReference type="NCBI Taxonomy" id="198483"/>
    <lineage>
        <taxon>Bacteria</taxon>
        <taxon>Bacillati</taxon>
        <taxon>Bacillota</taxon>
        <taxon>Bacilli</taxon>
        <taxon>Bacillales</taxon>
        <taxon>Staphylococcaceae</taxon>
        <taxon>Macrococcus</taxon>
    </lineage>
</organism>
<evidence type="ECO:0000256" key="3">
    <source>
        <dbReference type="PROSITE-ProRule" id="PRU00209"/>
    </source>
</evidence>
<evidence type="ECO:0000256" key="1">
    <source>
        <dbReference type="ARBA" id="ARBA00022555"/>
    </source>
</evidence>
<dbReference type="RefSeq" id="WP_133431204.1">
    <property type="nucleotide sequence ID" value="NZ_SCWA01000003.1"/>
</dbReference>
<gene>
    <name evidence="5" type="ORF">ERX27_02210</name>
</gene>
<reference evidence="5 6" key="1">
    <citation type="submission" date="2019-01" db="EMBL/GenBank/DDBJ databases">
        <title>Draft genome sequences of the type strains of six Macrococcus species.</title>
        <authorList>
            <person name="Mazhar S."/>
            <person name="Altermann E."/>
            <person name="Hill C."/>
            <person name="Mcauliffe O."/>
        </authorList>
    </citation>
    <scope>NUCLEOTIDE SEQUENCE [LARGE SCALE GENOMIC DNA]</scope>
    <source>
        <strain evidence="5 6">CCM4811</strain>
    </source>
</reference>
<dbReference type="EMBL" id="SCWA01000003">
    <property type="protein sequence ID" value="TDL98611.1"/>
    <property type="molecule type" value="Genomic_DNA"/>
</dbReference>
<dbReference type="Gene3D" id="3.30.1940.10">
    <property type="entry name" value="YtpR-like"/>
    <property type="match status" value="1"/>
</dbReference>
<dbReference type="OrthoDB" id="9805455at2"/>
<dbReference type="InterPro" id="IPR002547">
    <property type="entry name" value="tRNA-bd_dom"/>
</dbReference>
<dbReference type="CDD" id="cd02796">
    <property type="entry name" value="tRNA_bind_bactPheRS"/>
    <property type="match status" value="1"/>
</dbReference>
<keyword evidence="1 3" id="KW-0820">tRNA-binding</keyword>
<evidence type="ECO:0000259" key="4">
    <source>
        <dbReference type="PROSITE" id="PS50886"/>
    </source>
</evidence>
<dbReference type="InterPro" id="IPR012340">
    <property type="entry name" value="NA-bd_OB-fold"/>
</dbReference>
<name>A0A4R6BFG0_9STAP</name>